<reference evidence="1" key="1">
    <citation type="journal article" date="2023" name="Insect Mol. Biol.">
        <title>Genome sequencing provides insights into the evolution of gene families encoding plant cell wall-degrading enzymes in longhorned beetles.</title>
        <authorList>
            <person name="Shin N.R."/>
            <person name="Okamura Y."/>
            <person name="Kirsch R."/>
            <person name="Pauchet Y."/>
        </authorList>
    </citation>
    <scope>NUCLEOTIDE SEQUENCE</scope>
    <source>
        <strain evidence="1">AMC_N1</strain>
    </source>
</reference>
<comment type="caution">
    <text evidence="1">The sequence shown here is derived from an EMBL/GenBank/DDBJ whole genome shotgun (WGS) entry which is preliminary data.</text>
</comment>
<organism evidence="1 2">
    <name type="scientific">Aromia moschata</name>
    <dbReference type="NCBI Taxonomy" id="1265417"/>
    <lineage>
        <taxon>Eukaryota</taxon>
        <taxon>Metazoa</taxon>
        <taxon>Ecdysozoa</taxon>
        <taxon>Arthropoda</taxon>
        <taxon>Hexapoda</taxon>
        <taxon>Insecta</taxon>
        <taxon>Pterygota</taxon>
        <taxon>Neoptera</taxon>
        <taxon>Endopterygota</taxon>
        <taxon>Coleoptera</taxon>
        <taxon>Polyphaga</taxon>
        <taxon>Cucujiformia</taxon>
        <taxon>Chrysomeloidea</taxon>
        <taxon>Cerambycidae</taxon>
        <taxon>Cerambycinae</taxon>
        <taxon>Callichromatini</taxon>
        <taxon>Aromia</taxon>
    </lineage>
</organism>
<sequence length="67" mass="7954">MSGGDTFTVMVDEKSIKELAEELVKAYDIERQYRKTASNAKLGKYLPNFQWQSRVDWYKENYKNARN</sequence>
<dbReference type="EMBL" id="JAPWTK010000089">
    <property type="protein sequence ID" value="KAJ8951142.1"/>
    <property type="molecule type" value="Genomic_DNA"/>
</dbReference>
<keyword evidence="2" id="KW-1185">Reference proteome</keyword>
<protein>
    <submittedName>
        <fullName evidence="1">Uncharacterized protein</fullName>
    </submittedName>
</protein>
<dbReference type="Proteomes" id="UP001162162">
    <property type="component" value="Unassembled WGS sequence"/>
</dbReference>
<gene>
    <name evidence="1" type="ORF">NQ318_021586</name>
</gene>
<accession>A0AAV8YHZ3</accession>
<proteinExistence type="predicted"/>
<evidence type="ECO:0000313" key="1">
    <source>
        <dbReference type="EMBL" id="KAJ8951142.1"/>
    </source>
</evidence>
<evidence type="ECO:0000313" key="2">
    <source>
        <dbReference type="Proteomes" id="UP001162162"/>
    </source>
</evidence>
<dbReference type="AlphaFoldDB" id="A0AAV8YHZ3"/>
<name>A0AAV8YHZ3_9CUCU</name>